<dbReference type="RefSeq" id="WP_044223737.1">
    <property type="nucleotide sequence ID" value="NZ_JRYR02000001.1"/>
</dbReference>
<proteinExistence type="predicted"/>
<dbReference type="AlphaFoldDB" id="A0A1S1YW39"/>
<organism evidence="1 2">
    <name type="scientific">Flammeovirga pacifica</name>
    <dbReference type="NCBI Taxonomy" id="915059"/>
    <lineage>
        <taxon>Bacteria</taxon>
        <taxon>Pseudomonadati</taxon>
        <taxon>Bacteroidota</taxon>
        <taxon>Cytophagia</taxon>
        <taxon>Cytophagales</taxon>
        <taxon>Flammeovirgaceae</taxon>
        <taxon>Flammeovirga</taxon>
    </lineage>
</organism>
<name>A0A1S1YW39_FLAPC</name>
<evidence type="ECO:0000313" key="2">
    <source>
        <dbReference type="Proteomes" id="UP000179797"/>
    </source>
</evidence>
<evidence type="ECO:0000313" key="1">
    <source>
        <dbReference type="EMBL" id="OHX65239.1"/>
    </source>
</evidence>
<gene>
    <name evidence="1" type="ORF">NH26_02155</name>
</gene>
<accession>A0A1S1YW39</accession>
<dbReference type="EMBL" id="JRYR02000001">
    <property type="protein sequence ID" value="OHX65239.1"/>
    <property type="molecule type" value="Genomic_DNA"/>
</dbReference>
<comment type="caution">
    <text evidence="1">The sequence shown here is derived from an EMBL/GenBank/DDBJ whole genome shotgun (WGS) entry which is preliminary data.</text>
</comment>
<protein>
    <submittedName>
        <fullName evidence="1">Uncharacterized protein</fullName>
    </submittedName>
</protein>
<dbReference type="OrthoDB" id="978815at2"/>
<sequence length="147" mass="17543">MTSNFNPRPLLKKDLQYMLQENLMGDLGKLLFEKSFTEENYQNYKEYSNGVLNLDLFIKSNSDVKPNNYGFLILHENNYKHRLDDLKNALQTCNYLYIIIDLKKRNHLYDLLIEENLEEIGIIGTLSSYQLDLCRRAKWRKSERELI</sequence>
<dbReference type="Proteomes" id="UP000179797">
    <property type="component" value="Unassembled WGS sequence"/>
</dbReference>
<keyword evidence="2" id="KW-1185">Reference proteome</keyword>
<reference evidence="1 2" key="1">
    <citation type="journal article" date="2012" name="Int. J. Syst. Evol. Microbiol.">
        <title>Flammeovirga pacifica sp. nov., isolated from deep-sea sediment.</title>
        <authorList>
            <person name="Xu H."/>
            <person name="Fu Y."/>
            <person name="Yang N."/>
            <person name="Ding Z."/>
            <person name="Lai Q."/>
            <person name="Zeng R."/>
        </authorList>
    </citation>
    <scope>NUCLEOTIDE SEQUENCE [LARGE SCALE GENOMIC DNA]</scope>
    <source>
        <strain evidence="2">DSM 24597 / LMG 26175 / WPAGA1</strain>
    </source>
</reference>